<keyword evidence="2" id="KW-0812">Transmembrane</keyword>
<feature type="transmembrane region" description="Helical" evidence="2">
    <location>
        <begin position="638"/>
        <end position="659"/>
    </location>
</feature>
<sequence>MTTIRPTVRYDREFCSWQNQIGPDGLRLAVIYYWSNATVHFSFGSCLSDVGACIASIPYVGGGTETYLALEMARTQLFNTARPDVRKIAVLMTDGKSGNTIKTTTEGHLLKNSGVDVVAIGIGSGVNYAELDAVASAKPYVFSVTFGSLDEIRTTFRGLLCWLGSQPDLNTCRMKVVGQGGTEETASLVPEGMSTHCTNQKDASTNVQPVSLIFDVKANVSISTDNLPYYKNAYFDAVLGVTGASLSLDKVSVRGSKQPYPVRPLNGAPYCSTRGSNSNPVRGGTLHQCSGTIALSPLRLTDGERLCVTLSADAGGYFTNKSSGARSYFPSFVQSKQICFLYDESKPAHCLGGCSSEPLQLSSRLVRSPEIGLLVNGWADSSPAPLRHALSASGIKLYKAEVHRVLVGSDSLLVEDAALESYTQQWDADGSQSGGPYNVSVMLPEEGAARLYAVILEVHDKAGNVAYARRLVLYDNTSSVQLNASASVSLASAESGSRRRRQVNMTDTHFCLNWTGRFYNSELDQNNFLLPVTPDTGRQIHGDYDQQSGLLPVTGTDNVKGIVSFQEVADIRVEGTCLSEQLYHNETYRVWIRATDIMGNYKDDSVRLGIDVQGNVVLMPKGRKDDDSTSNGGVPPDAVVGGVVLLAVVATIVIVVIAIRRRRNPADAKGPSRIEEPGLDNGGSKVDGENELHENVSAGNDYCAFTNPAFATTESKSH</sequence>
<feature type="region of interest" description="Disordered" evidence="1">
    <location>
        <begin position="666"/>
        <end position="693"/>
    </location>
</feature>
<protein>
    <recommendedName>
        <fullName evidence="3">VWFA domain-containing protein</fullName>
    </recommendedName>
</protein>
<dbReference type="PANTHER" id="PTHR24020">
    <property type="entry name" value="COLLAGEN ALPHA"/>
    <property type="match status" value="1"/>
</dbReference>
<dbReference type="SUPFAM" id="SSF53300">
    <property type="entry name" value="vWA-like"/>
    <property type="match status" value="1"/>
</dbReference>
<keyword evidence="2" id="KW-1133">Transmembrane helix</keyword>
<organism evidence="4 5">
    <name type="scientific">Batillaria attramentaria</name>
    <dbReference type="NCBI Taxonomy" id="370345"/>
    <lineage>
        <taxon>Eukaryota</taxon>
        <taxon>Metazoa</taxon>
        <taxon>Spiralia</taxon>
        <taxon>Lophotrochozoa</taxon>
        <taxon>Mollusca</taxon>
        <taxon>Gastropoda</taxon>
        <taxon>Caenogastropoda</taxon>
        <taxon>Sorbeoconcha</taxon>
        <taxon>Cerithioidea</taxon>
        <taxon>Batillariidae</taxon>
        <taxon>Batillaria</taxon>
    </lineage>
</organism>
<dbReference type="AlphaFoldDB" id="A0ABD0LBV9"/>
<evidence type="ECO:0000256" key="1">
    <source>
        <dbReference type="SAM" id="MobiDB-lite"/>
    </source>
</evidence>
<feature type="domain" description="VWFA" evidence="3">
    <location>
        <begin position="21"/>
        <end position="159"/>
    </location>
</feature>
<evidence type="ECO:0000313" key="5">
    <source>
        <dbReference type="Proteomes" id="UP001519460"/>
    </source>
</evidence>
<dbReference type="InterPro" id="IPR036465">
    <property type="entry name" value="vWFA_dom_sf"/>
</dbReference>
<keyword evidence="2" id="KW-0472">Membrane</keyword>
<dbReference type="SMART" id="SM00327">
    <property type="entry name" value="VWA"/>
    <property type="match status" value="1"/>
</dbReference>
<evidence type="ECO:0000313" key="4">
    <source>
        <dbReference type="EMBL" id="KAK7496750.1"/>
    </source>
</evidence>
<dbReference type="InterPro" id="IPR002035">
    <property type="entry name" value="VWF_A"/>
</dbReference>
<evidence type="ECO:0000259" key="3">
    <source>
        <dbReference type="PROSITE" id="PS50234"/>
    </source>
</evidence>
<proteinExistence type="predicted"/>
<comment type="caution">
    <text evidence="4">The sequence shown here is derived from an EMBL/GenBank/DDBJ whole genome shotgun (WGS) entry which is preliminary data.</text>
</comment>
<dbReference type="CDD" id="cd01450">
    <property type="entry name" value="vWFA_subfamily_ECM"/>
    <property type="match status" value="1"/>
</dbReference>
<reference evidence="4 5" key="1">
    <citation type="journal article" date="2023" name="Sci. Data">
        <title>Genome assembly of the Korean intertidal mud-creeper Batillaria attramentaria.</title>
        <authorList>
            <person name="Patra A.K."/>
            <person name="Ho P.T."/>
            <person name="Jun S."/>
            <person name="Lee S.J."/>
            <person name="Kim Y."/>
            <person name="Won Y.J."/>
        </authorList>
    </citation>
    <scope>NUCLEOTIDE SEQUENCE [LARGE SCALE GENOMIC DNA]</scope>
    <source>
        <strain evidence="4">Wonlab-2016</strain>
    </source>
</reference>
<dbReference type="Gene3D" id="3.40.50.410">
    <property type="entry name" value="von Willebrand factor, type A domain"/>
    <property type="match status" value="1"/>
</dbReference>
<gene>
    <name evidence="4" type="ORF">BaRGS_00011959</name>
</gene>
<evidence type="ECO:0000256" key="2">
    <source>
        <dbReference type="SAM" id="Phobius"/>
    </source>
</evidence>
<accession>A0ABD0LBV9</accession>
<dbReference type="PROSITE" id="PS50234">
    <property type="entry name" value="VWFA"/>
    <property type="match status" value="1"/>
</dbReference>
<dbReference type="EMBL" id="JACVVK020000064">
    <property type="protein sequence ID" value="KAK7496750.1"/>
    <property type="molecule type" value="Genomic_DNA"/>
</dbReference>
<name>A0ABD0LBV9_9CAEN</name>
<dbReference type="InterPro" id="IPR050525">
    <property type="entry name" value="ECM_Assembly_Org"/>
</dbReference>
<dbReference type="Proteomes" id="UP001519460">
    <property type="component" value="Unassembled WGS sequence"/>
</dbReference>
<dbReference type="PANTHER" id="PTHR24020:SF20">
    <property type="entry name" value="PH DOMAIN-CONTAINING PROTEIN"/>
    <property type="match status" value="1"/>
</dbReference>
<dbReference type="Pfam" id="PF00092">
    <property type="entry name" value="VWA"/>
    <property type="match status" value="1"/>
</dbReference>
<keyword evidence="5" id="KW-1185">Reference proteome</keyword>
<feature type="compositionally biased region" description="Basic and acidic residues" evidence="1">
    <location>
        <begin position="666"/>
        <end position="676"/>
    </location>
</feature>